<dbReference type="AlphaFoldDB" id="A0A8X7RN29"/>
<gene>
    <name evidence="2" type="ORF">Bca52824_048108</name>
</gene>
<reference evidence="2 3" key="1">
    <citation type="submission" date="2020-02" db="EMBL/GenBank/DDBJ databases">
        <authorList>
            <person name="Ma Q."/>
            <person name="Huang Y."/>
            <person name="Song X."/>
            <person name="Pei D."/>
        </authorList>
    </citation>
    <scope>NUCLEOTIDE SEQUENCE [LARGE SCALE GENOMIC DNA]</scope>
    <source>
        <strain evidence="2">Sxm20200214</strain>
        <tissue evidence="2">Leaf</tissue>
    </source>
</reference>
<feature type="region of interest" description="Disordered" evidence="1">
    <location>
        <begin position="71"/>
        <end position="93"/>
    </location>
</feature>
<sequence length="420" mass="47133">MEGQEKSTTRHSCSGLLMLATVKVHRLSTYVIRFNDSTTLDEITESPNQVECTPPYLQPYGVHYISVQTLTTPGKPHQQKSSKDRDGDDRSSSFKLVPVESVLRNGRRVPSVAFPMFGELKLTTAKTNPRDKFIEHVVDELPTQGNDGVGLVMTPDLPSRGVEKQDLGHKDRYVLVTKGKGVAVQTDEVRAYMAITEHGLLAQARQSTRPGRLMTAEVRPKSDEAGRVFTQGDKAQKRLVGAAFAPTQLNIIVSQHPGSTCSRWNCWLKGTLWFGDNLSGVLIQECKRSCLNNLRKPCVENHILEEEMLQAVYESLQGTIGQNIKELWAIQAPRNWEEFRKMVLQEPQVDGVKVQAEGTYETTRKRIRVDLEATIENKGRRYSGRPDTGSNQYSGFYQEGSVLEYQRSVEEHVQNSGVLT</sequence>
<name>A0A8X7RN29_BRACI</name>
<feature type="compositionally biased region" description="Basic and acidic residues" evidence="1">
    <location>
        <begin position="81"/>
        <end position="92"/>
    </location>
</feature>
<comment type="caution">
    <text evidence="2">The sequence shown here is derived from an EMBL/GenBank/DDBJ whole genome shotgun (WGS) entry which is preliminary data.</text>
</comment>
<keyword evidence="3" id="KW-1185">Reference proteome</keyword>
<protein>
    <submittedName>
        <fullName evidence="2">Uncharacterized protein</fullName>
    </submittedName>
</protein>
<evidence type="ECO:0000256" key="1">
    <source>
        <dbReference type="SAM" id="MobiDB-lite"/>
    </source>
</evidence>
<dbReference type="Proteomes" id="UP000886595">
    <property type="component" value="Unassembled WGS sequence"/>
</dbReference>
<dbReference type="EMBL" id="JAAMPC010000010">
    <property type="protein sequence ID" value="KAG2288504.1"/>
    <property type="molecule type" value="Genomic_DNA"/>
</dbReference>
<evidence type="ECO:0000313" key="3">
    <source>
        <dbReference type="Proteomes" id="UP000886595"/>
    </source>
</evidence>
<evidence type="ECO:0000313" key="2">
    <source>
        <dbReference type="EMBL" id="KAG2288504.1"/>
    </source>
</evidence>
<organism evidence="2 3">
    <name type="scientific">Brassica carinata</name>
    <name type="common">Ethiopian mustard</name>
    <name type="synonym">Abyssinian cabbage</name>
    <dbReference type="NCBI Taxonomy" id="52824"/>
    <lineage>
        <taxon>Eukaryota</taxon>
        <taxon>Viridiplantae</taxon>
        <taxon>Streptophyta</taxon>
        <taxon>Embryophyta</taxon>
        <taxon>Tracheophyta</taxon>
        <taxon>Spermatophyta</taxon>
        <taxon>Magnoliopsida</taxon>
        <taxon>eudicotyledons</taxon>
        <taxon>Gunneridae</taxon>
        <taxon>Pentapetalae</taxon>
        <taxon>rosids</taxon>
        <taxon>malvids</taxon>
        <taxon>Brassicales</taxon>
        <taxon>Brassicaceae</taxon>
        <taxon>Brassiceae</taxon>
        <taxon>Brassica</taxon>
    </lineage>
</organism>
<proteinExistence type="predicted"/>
<accession>A0A8X7RN29</accession>